<sequence>MKRILRLRFSGRLPEGYPKSMLLIKKTYWYSTKKYARMQLMIITYFGKQFFKIQQGETVLSFNPVSKNSKTGINAHFGADIALVTTNHPDYNGVEQLSHGERVPFVINGPGDYEVKEIFIKGVMSDALLASPAKDGVNKKYINTIYSLSIDNISIVFLGALKPITDAEISKEAREAINNPDILFIPIGGGGLLDAKGAAKLASALEPKMIIPMDYDNVSLKTFLKETGEEKAEVVDKLTLKLKDLEGKEGEVIVLKTI</sequence>
<name>A0A1F6Y0B6_9BACT</name>
<dbReference type="EMBL" id="MFVK01000010">
    <property type="protein sequence ID" value="OGI99698.1"/>
    <property type="molecule type" value="Genomic_DNA"/>
</dbReference>
<accession>A0A1F6Y0B6</accession>
<proteinExistence type="predicted"/>
<protein>
    <recommendedName>
        <fullName evidence="3">Zn-dependent hydrolase</fullName>
    </recommendedName>
</protein>
<evidence type="ECO:0000313" key="1">
    <source>
        <dbReference type="EMBL" id="OGI99698.1"/>
    </source>
</evidence>
<dbReference type="Pfam" id="PF13483">
    <property type="entry name" value="Lactamase_B_3"/>
    <property type="match status" value="1"/>
</dbReference>
<dbReference type="PANTHER" id="PTHR39189:SF1">
    <property type="entry name" value="UPF0173 METAL-DEPENDENT HYDROLASE YTKL"/>
    <property type="match status" value="1"/>
</dbReference>
<dbReference type="AlphaFoldDB" id="A0A1F6Y0B6"/>
<comment type="caution">
    <text evidence="1">The sequence shown here is derived from an EMBL/GenBank/DDBJ whole genome shotgun (WGS) entry which is preliminary data.</text>
</comment>
<dbReference type="Gene3D" id="3.60.15.10">
    <property type="entry name" value="Ribonuclease Z/Hydroxyacylglutathione hydrolase-like"/>
    <property type="match status" value="1"/>
</dbReference>
<evidence type="ECO:0000313" key="2">
    <source>
        <dbReference type="Proteomes" id="UP000176479"/>
    </source>
</evidence>
<reference evidence="1 2" key="1">
    <citation type="journal article" date="2016" name="Nat. Commun.">
        <title>Thousands of microbial genomes shed light on interconnected biogeochemical processes in an aquifer system.</title>
        <authorList>
            <person name="Anantharaman K."/>
            <person name="Brown C.T."/>
            <person name="Hug L.A."/>
            <person name="Sharon I."/>
            <person name="Castelle C.J."/>
            <person name="Probst A.J."/>
            <person name="Thomas B.C."/>
            <person name="Singh A."/>
            <person name="Wilkins M.J."/>
            <person name="Karaoz U."/>
            <person name="Brodie E.L."/>
            <person name="Williams K.H."/>
            <person name="Hubbard S.S."/>
            <person name="Banfield J.F."/>
        </authorList>
    </citation>
    <scope>NUCLEOTIDE SEQUENCE [LARGE SCALE GENOMIC DNA]</scope>
</reference>
<dbReference type="InterPro" id="IPR036866">
    <property type="entry name" value="RibonucZ/Hydroxyglut_hydro"/>
</dbReference>
<dbReference type="SUPFAM" id="SSF56281">
    <property type="entry name" value="Metallo-hydrolase/oxidoreductase"/>
    <property type="match status" value="1"/>
</dbReference>
<dbReference type="Proteomes" id="UP000176479">
    <property type="component" value="Unassembled WGS sequence"/>
</dbReference>
<gene>
    <name evidence="1" type="ORF">A3H53_01390</name>
</gene>
<evidence type="ECO:0008006" key="3">
    <source>
        <dbReference type="Google" id="ProtNLM"/>
    </source>
</evidence>
<organism evidence="1 2">
    <name type="scientific">Candidatus Nomurabacteria bacterium RIFCSPLOWO2_02_FULL_40_10</name>
    <dbReference type="NCBI Taxonomy" id="1801786"/>
    <lineage>
        <taxon>Bacteria</taxon>
        <taxon>Candidatus Nomuraibacteriota</taxon>
    </lineage>
</organism>
<dbReference type="PANTHER" id="PTHR39189">
    <property type="entry name" value="UPF0173 METAL-DEPENDENT HYDROLASE YTKL"/>
    <property type="match status" value="1"/>
</dbReference>